<reference evidence="2" key="3">
    <citation type="submission" date="2020-12" db="UniProtKB">
        <authorList>
            <consortium name="EnsemblPlants"/>
        </authorList>
    </citation>
    <scope>IDENTIFICATION</scope>
</reference>
<dbReference type="AlphaFoldDB" id="A0A7I4EG28"/>
<sequence>MTDQDWLLLKHSVLQLARRWLMTQGERPLVSWPNHVKVKSTPSCTTPPGTPQSARSDKSSYFKDNYETSFSPLKQWKMPRIQWGKDDQEEALAREVQHLRGEIVGAEERENLHLAQLDHVDEVLRTSQLSCYLHTRTRWTALSMETSVDDTDVDDWLLRFVVIRGSSICFFLRATDLRPQGTIMRSEIVDIGIIPNHLHHQGDTRWSAFHITTCHGLRLECSSLLKFQIDCWLSVINGGYNYGDLLRECSPHTKVGEKGLHSAESNATLEREEDALFGEVNLHDGNAIC</sequence>
<evidence type="ECO:0000313" key="3">
    <source>
        <dbReference type="Proteomes" id="UP000006727"/>
    </source>
</evidence>
<dbReference type="RefSeq" id="XP_073391938.1">
    <property type="nucleotide sequence ID" value="XM_073535837.1"/>
</dbReference>
<dbReference type="RefSeq" id="XP_073391939.1">
    <property type="nucleotide sequence ID" value="XM_073535838.1"/>
</dbReference>
<feature type="compositionally biased region" description="Low complexity" evidence="1">
    <location>
        <begin position="40"/>
        <end position="53"/>
    </location>
</feature>
<dbReference type="PANTHER" id="PTHR34837:SF2">
    <property type="entry name" value="OS05G0595500 PROTEIN"/>
    <property type="match status" value="1"/>
</dbReference>
<dbReference type="PANTHER" id="PTHR34837">
    <property type="entry name" value="OS05G0595500 PROTEIN"/>
    <property type="match status" value="1"/>
</dbReference>
<dbReference type="EMBL" id="ABEU02000008">
    <property type="status" value="NOT_ANNOTATED_CDS"/>
    <property type="molecule type" value="Genomic_DNA"/>
</dbReference>
<feature type="region of interest" description="Disordered" evidence="1">
    <location>
        <begin position="36"/>
        <end position="59"/>
    </location>
</feature>
<gene>
    <name evidence="2" type="primary">LOC112286040</name>
</gene>
<protein>
    <recommendedName>
        <fullName evidence="4">PH domain-containing protein</fullName>
    </recommendedName>
</protein>
<dbReference type="EnsemblPlants" id="Pp3c8_7850V3.9">
    <property type="protein sequence ID" value="Pp3c8_7850V3.9"/>
    <property type="gene ID" value="Pp3c8_7850"/>
</dbReference>
<dbReference type="RefSeq" id="XP_073391940.1">
    <property type="nucleotide sequence ID" value="XM_073535839.1"/>
</dbReference>
<evidence type="ECO:0008006" key="4">
    <source>
        <dbReference type="Google" id="ProtNLM"/>
    </source>
</evidence>
<name>A0A7I4EG28_PHYPA</name>
<evidence type="ECO:0000256" key="1">
    <source>
        <dbReference type="SAM" id="MobiDB-lite"/>
    </source>
</evidence>
<dbReference type="Proteomes" id="UP000006727">
    <property type="component" value="Chromosome 8"/>
</dbReference>
<dbReference type="Gramene" id="Pp3c8_7850V3.8">
    <property type="protein sequence ID" value="Pp3c8_7850V3.8"/>
    <property type="gene ID" value="Pp3c8_7850"/>
</dbReference>
<dbReference type="GeneID" id="112286040"/>
<keyword evidence="3" id="KW-1185">Reference proteome</keyword>
<dbReference type="Gramene" id="Pp3c8_7850V3.9">
    <property type="protein sequence ID" value="Pp3c8_7850V3.9"/>
    <property type="gene ID" value="Pp3c8_7850"/>
</dbReference>
<accession>A0A7I4EG28</accession>
<dbReference type="EnsemblPlants" id="Pp3c8_7850V3.8">
    <property type="protein sequence ID" value="Pp3c8_7850V3.8"/>
    <property type="gene ID" value="Pp3c8_7850"/>
</dbReference>
<reference evidence="2 3" key="2">
    <citation type="journal article" date="2018" name="Plant J.">
        <title>The Physcomitrella patens chromosome-scale assembly reveals moss genome structure and evolution.</title>
        <authorList>
            <person name="Lang D."/>
            <person name="Ullrich K.K."/>
            <person name="Murat F."/>
            <person name="Fuchs J."/>
            <person name="Jenkins J."/>
            <person name="Haas F.B."/>
            <person name="Piednoel M."/>
            <person name="Gundlach H."/>
            <person name="Van Bel M."/>
            <person name="Meyberg R."/>
            <person name="Vives C."/>
            <person name="Morata J."/>
            <person name="Symeonidi A."/>
            <person name="Hiss M."/>
            <person name="Muchero W."/>
            <person name="Kamisugi Y."/>
            <person name="Saleh O."/>
            <person name="Blanc G."/>
            <person name="Decker E.L."/>
            <person name="van Gessel N."/>
            <person name="Grimwood J."/>
            <person name="Hayes R.D."/>
            <person name="Graham S.W."/>
            <person name="Gunter L.E."/>
            <person name="McDaniel S.F."/>
            <person name="Hoernstein S.N.W."/>
            <person name="Larsson A."/>
            <person name="Li F.W."/>
            <person name="Perroud P.F."/>
            <person name="Phillips J."/>
            <person name="Ranjan P."/>
            <person name="Rokshar D.S."/>
            <person name="Rothfels C.J."/>
            <person name="Schneider L."/>
            <person name="Shu S."/>
            <person name="Stevenson D.W."/>
            <person name="Thummler F."/>
            <person name="Tillich M."/>
            <person name="Villarreal Aguilar J.C."/>
            <person name="Widiez T."/>
            <person name="Wong G.K."/>
            <person name="Wymore A."/>
            <person name="Zhang Y."/>
            <person name="Zimmer A.D."/>
            <person name="Quatrano R.S."/>
            <person name="Mayer K.F.X."/>
            <person name="Goodstein D."/>
            <person name="Casacuberta J.M."/>
            <person name="Vandepoele K."/>
            <person name="Reski R."/>
            <person name="Cuming A.C."/>
            <person name="Tuskan G.A."/>
            <person name="Maumus F."/>
            <person name="Salse J."/>
            <person name="Schmutz J."/>
            <person name="Rensing S.A."/>
        </authorList>
    </citation>
    <scope>NUCLEOTIDE SEQUENCE [LARGE SCALE GENOMIC DNA]</scope>
    <source>
        <strain evidence="2 3">cv. Gransden 2004</strain>
    </source>
</reference>
<organism evidence="2 3">
    <name type="scientific">Physcomitrium patens</name>
    <name type="common">Spreading-leaved earth moss</name>
    <name type="synonym">Physcomitrella patens</name>
    <dbReference type="NCBI Taxonomy" id="3218"/>
    <lineage>
        <taxon>Eukaryota</taxon>
        <taxon>Viridiplantae</taxon>
        <taxon>Streptophyta</taxon>
        <taxon>Embryophyta</taxon>
        <taxon>Bryophyta</taxon>
        <taxon>Bryophytina</taxon>
        <taxon>Bryopsida</taxon>
        <taxon>Funariidae</taxon>
        <taxon>Funariales</taxon>
        <taxon>Funariaceae</taxon>
        <taxon>Physcomitrium</taxon>
    </lineage>
</organism>
<reference evidence="2 3" key="1">
    <citation type="journal article" date="2008" name="Science">
        <title>The Physcomitrella genome reveals evolutionary insights into the conquest of land by plants.</title>
        <authorList>
            <person name="Rensing S."/>
            <person name="Lang D."/>
            <person name="Zimmer A."/>
            <person name="Terry A."/>
            <person name="Salamov A."/>
            <person name="Shapiro H."/>
            <person name="Nishiyama T."/>
            <person name="Perroud P.-F."/>
            <person name="Lindquist E."/>
            <person name="Kamisugi Y."/>
            <person name="Tanahashi T."/>
            <person name="Sakakibara K."/>
            <person name="Fujita T."/>
            <person name="Oishi K."/>
            <person name="Shin-I T."/>
            <person name="Kuroki Y."/>
            <person name="Toyoda A."/>
            <person name="Suzuki Y."/>
            <person name="Hashimoto A."/>
            <person name="Yamaguchi K."/>
            <person name="Sugano A."/>
            <person name="Kohara Y."/>
            <person name="Fujiyama A."/>
            <person name="Anterola A."/>
            <person name="Aoki S."/>
            <person name="Ashton N."/>
            <person name="Barbazuk W.B."/>
            <person name="Barker E."/>
            <person name="Bennetzen J."/>
            <person name="Bezanilla M."/>
            <person name="Blankenship R."/>
            <person name="Cho S.H."/>
            <person name="Dutcher S."/>
            <person name="Estelle M."/>
            <person name="Fawcett J.A."/>
            <person name="Gundlach H."/>
            <person name="Hanada K."/>
            <person name="Heyl A."/>
            <person name="Hicks K.A."/>
            <person name="Hugh J."/>
            <person name="Lohr M."/>
            <person name="Mayer K."/>
            <person name="Melkozernov A."/>
            <person name="Murata T."/>
            <person name="Nelson D."/>
            <person name="Pils B."/>
            <person name="Prigge M."/>
            <person name="Reiss B."/>
            <person name="Renner T."/>
            <person name="Rombauts S."/>
            <person name="Rushton P."/>
            <person name="Sanderfoot A."/>
            <person name="Schween G."/>
            <person name="Shiu S.-H."/>
            <person name="Stueber K."/>
            <person name="Theodoulou F.L."/>
            <person name="Tu H."/>
            <person name="Van de Peer Y."/>
            <person name="Verrier P.J."/>
            <person name="Waters E."/>
            <person name="Wood A."/>
            <person name="Yang L."/>
            <person name="Cove D."/>
            <person name="Cuming A."/>
            <person name="Hasebe M."/>
            <person name="Lucas S."/>
            <person name="Mishler D.B."/>
            <person name="Reski R."/>
            <person name="Grigoriev I."/>
            <person name="Quatrano R.S."/>
            <person name="Boore J.L."/>
        </authorList>
    </citation>
    <scope>NUCLEOTIDE SEQUENCE [LARGE SCALE GENOMIC DNA]</scope>
    <source>
        <strain evidence="2 3">cv. Gransden 2004</strain>
    </source>
</reference>
<proteinExistence type="predicted"/>
<evidence type="ECO:0000313" key="2">
    <source>
        <dbReference type="EnsemblPlants" id="Pp3c8_7850V3.9"/>
    </source>
</evidence>